<feature type="transmembrane region" description="Helical" evidence="1">
    <location>
        <begin position="98"/>
        <end position="120"/>
    </location>
</feature>
<accession>A0A2T1DIX6</accession>
<dbReference type="InterPro" id="IPR027383">
    <property type="entry name" value="Znf_put"/>
</dbReference>
<keyword evidence="1" id="KW-1133">Transmembrane helix</keyword>
<dbReference type="EMBL" id="PVWG01000006">
    <property type="protein sequence ID" value="PSB20437.1"/>
    <property type="molecule type" value="Genomic_DNA"/>
</dbReference>
<keyword evidence="1" id="KW-0472">Membrane</keyword>
<keyword evidence="4" id="KW-1185">Reference proteome</keyword>
<keyword evidence="1" id="KW-0812">Transmembrane</keyword>
<dbReference type="Pfam" id="PF13490">
    <property type="entry name" value="zf-HC2"/>
    <property type="match status" value="1"/>
</dbReference>
<reference evidence="3 4" key="1">
    <citation type="submission" date="2018-02" db="EMBL/GenBank/DDBJ databases">
        <authorList>
            <person name="Cohen D.B."/>
            <person name="Kent A.D."/>
        </authorList>
    </citation>
    <scope>NUCLEOTIDE SEQUENCE [LARGE SCALE GENOMIC DNA]</scope>
    <source>
        <strain evidence="3 4">ULC007</strain>
    </source>
</reference>
<feature type="domain" description="Putative zinc-finger" evidence="2">
    <location>
        <begin position="25"/>
        <end position="45"/>
    </location>
</feature>
<organism evidence="3 4">
    <name type="scientific">Phormidesmis priestleyi ULC007</name>
    <dbReference type="NCBI Taxonomy" id="1920490"/>
    <lineage>
        <taxon>Bacteria</taxon>
        <taxon>Bacillati</taxon>
        <taxon>Cyanobacteriota</taxon>
        <taxon>Cyanophyceae</taxon>
        <taxon>Leptolyngbyales</taxon>
        <taxon>Leptolyngbyaceae</taxon>
        <taxon>Phormidesmis</taxon>
    </lineage>
</organism>
<dbReference type="Proteomes" id="UP000238634">
    <property type="component" value="Unassembled WGS sequence"/>
</dbReference>
<evidence type="ECO:0000313" key="4">
    <source>
        <dbReference type="Proteomes" id="UP000238634"/>
    </source>
</evidence>
<evidence type="ECO:0000313" key="3">
    <source>
        <dbReference type="EMBL" id="PSB20437.1"/>
    </source>
</evidence>
<evidence type="ECO:0000256" key="1">
    <source>
        <dbReference type="SAM" id="Phobius"/>
    </source>
</evidence>
<dbReference type="AlphaFoldDB" id="A0A2T1DIX6"/>
<comment type="caution">
    <text evidence="3">The sequence shown here is derived from an EMBL/GenBank/DDBJ whole genome shotgun (WGS) entry which is preliminary data.</text>
</comment>
<gene>
    <name evidence="3" type="ORF">C7B65_07765</name>
</gene>
<evidence type="ECO:0000259" key="2">
    <source>
        <dbReference type="Pfam" id="PF13490"/>
    </source>
</evidence>
<dbReference type="STRING" id="1920490.GCA_001895925_04128"/>
<protein>
    <submittedName>
        <fullName evidence="3">Fis family transcriptional regulator</fullName>
    </submittedName>
</protein>
<reference evidence="3 4" key="2">
    <citation type="submission" date="2018-03" db="EMBL/GenBank/DDBJ databases">
        <title>The ancient ancestry and fast evolution of plastids.</title>
        <authorList>
            <person name="Moore K.R."/>
            <person name="Magnabosco C."/>
            <person name="Momper L."/>
            <person name="Gold D.A."/>
            <person name="Bosak T."/>
            <person name="Fournier G.P."/>
        </authorList>
    </citation>
    <scope>NUCLEOTIDE SEQUENCE [LARGE SCALE GENOMIC DNA]</scope>
    <source>
        <strain evidence="3 4">ULC007</strain>
    </source>
</reference>
<name>A0A2T1DIX6_9CYAN</name>
<proteinExistence type="predicted"/>
<sequence length="179" mass="19290">MQPSSDPASPKDSFESTTLQRDRFELLSAYLDGEVTAAERKQVEEWLVDDVTVQKLHARLMMLRQGFRSLPVPQPSQPVEQTVEKVLAQVERRPKLSLVWGGSAIAALFVGAVTIISPIVRPPASQVAIKTSQPAVTNSQPSVESDGLLVALDQPVLAIPKEATTPKATTGVKSNSSAH</sequence>